<gene>
    <name evidence="4" type="ORF">CB5_LOCUS632</name>
</gene>
<feature type="compositionally biased region" description="Pro residues" evidence="2">
    <location>
        <begin position="48"/>
        <end position="62"/>
    </location>
</feature>
<name>A0A6V7NFT1_ANACO</name>
<feature type="coiled-coil region" evidence="1">
    <location>
        <begin position="260"/>
        <end position="297"/>
    </location>
</feature>
<feature type="region of interest" description="Disordered" evidence="2">
    <location>
        <begin position="23"/>
        <end position="98"/>
    </location>
</feature>
<proteinExistence type="predicted"/>
<organism evidence="4">
    <name type="scientific">Ananas comosus var. bracteatus</name>
    <name type="common">red pineapple</name>
    <dbReference type="NCBI Taxonomy" id="296719"/>
    <lineage>
        <taxon>Eukaryota</taxon>
        <taxon>Viridiplantae</taxon>
        <taxon>Streptophyta</taxon>
        <taxon>Embryophyta</taxon>
        <taxon>Tracheophyta</taxon>
        <taxon>Spermatophyta</taxon>
        <taxon>Magnoliopsida</taxon>
        <taxon>Liliopsida</taxon>
        <taxon>Poales</taxon>
        <taxon>Bromeliaceae</taxon>
        <taxon>Bromelioideae</taxon>
        <taxon>Ananas</taxon>
    </lineage>
</organism>
<sequence length="433" mass="48324">MAGSSTPFGGGACKLYQSYLKRTNVSPSPSSPSSALPSTSSVSGSTPAPAPAAPPSCSPPSPAIAASPAPAPLRRRRWTSRRTTRRGGGGRLVEEGRGGRRGFPACDAKYAEYTPFEDRDRSLRFERERLSERSHGVVLNRKCFAVAEGISMDWSRWSGDRILPMSVDDFGEHSAVDFDNNFVIVHGAAVMQTDGFEYLKLSCPELPKKGVISQSVKDVVQSLVDDDLVLKDKIGTSVYFCWNLIFPAVGRDSRKQRDNLKKGREEFDEREAALEELKAVELQHKKLNEELAYYADNDPAALEALKNAIEIAHSAANRWTGNELLLLRRGCIVDQHCRFCVLLAETVDHLFHDCIVVRFLRFKAGVLVEEISEVGDVCHLWTLISDIPEAITRSKLLTKLAAIWWIVWTERNGICFRDVALMFQDSRMCRRFD</sequence>
<dbReference type="Pfam" id="PF03962">
    <property type="entry name" value="Mnd1"/>
    <property type="match status" value="1"/>
</dbReference>
<feature type="domain" description="Mnd1 HTH" evidence="3">
    <location>
        <begin position="206"/>
        <end position="240"/>
    </location>
</feature>
<evidence type="ECO:0000256" key="2">
    <source>
        <dbReference type="SAM" id="MobiDB-lite"/>
    </source>
</evidence>
<feature type="compositionally biased region" description="Basic residues" evidence="2">
    <location>
        <begin position="73"/>
        <end position="85"/>
    </location>
</feature>
<reference evidence="4" key="1">
    <citation type="submission" date="2020-07" db="EMBL/GenBank/DDBJ databases">
        <authorList>
            <person name="Lin J."/>
        </authorList>
    </citation>
    <scope>NUCLEOTIDE SEQUENCE</scope>
</reference>
<dbReference type="InterPro" id="IPR040453">
    <property type="entry name" value="Mnd1_HTH"/>
</dbReference>
<protein>
    <recommendedName>
        <fullName evidence="3">Mnd1 HTH domain-containing protein</fullName>
    </recommendedName>
</protein>
<evidence type="ECO:0000256" key="1">
    <source>
        <dbReference type="SAM" id="Coils"/>
    </source>
</evidence>
<keyword evidence="1" id="KW-0175">Coiled coil</keyword>
<dbReference type="EMBL" id="LR862129">
    <property type="protein sequence ID" value="CAD1817421.1"/>
    <property type="molecule type" value="Genomic_DNA"/>
</dbReference>
<evidence type="ECO:0000313" key="4">
    <source>
        <dbReference type="EMBL" id="CAD1817421.1"/>
    </source>
</evidence>
<feature type="compositionally biased region" description="Low complexity" evidence="2">
    <location>
        <begin position="26"/>
        <end position="47"/>
    </location>
</feature>
<accession>A0A6V7NFT1</accession>
<dbReference type="AlphaFoldDB" id="A0A6V7NFT1"/>
<evidence type="ECO:0000259" key="3">
    <source>
        <dbReference type="Pfam" id="PF03962"/>
    </source>
</evidence>